<name>A0AAV2SDE2_MEGNR</name>
<sequence length="206" mass="22453">MDQLAFILLVALTTASVQPTNGYVTCYQCYEDPTESDSDWYDPLCGAYDYHGLWTSVGDSYWIGCHIKIYDNGYVRRGGVEGDFPTELCSYDSDSTSCFFKGSFSNTGSYCEECGYPKPTPGTTTSDPATTLRCYHCIDCGTVEEGTTPIIEDNFPSCSTILLLGSNEVIRGGSYDAHPDGECATTTDSVQCWCNGDLCNKNTIGV</sequence>
<organism evidence="2 3">
    <name type="scientific">Meganyctiphanes norvegica</name>
    <name type="common">Northern krill</name>
    <name type="synonym">Thysanopoda norvegica</name>
    <dbReference type="NCBI Taxonomy" id="48144"/>
    <lineage>
        <taxon>Eukaryota</taxon>
        <taxon>Metazoa</taxon>
        <taxon>Ecdysozoa</taxon>
        <taxon>Arthropoda</taxon>
        <taxon>Crustacea</taxon>
        <taxon>Multicrustacea</taxon>
        <taxon>Malacostraca</taxon>
        <taxon>Eumalacostraca</taxon>
        <taxon>Eucarida</taxon>
        <taxon>Euphausiacea</taxon>
        <taxon>Euphausiidae</taxon>
        <taxon>Meganyctiphanes</taxon>
    </lineage>
</organism>
<reference evidence="2 3" key="1">
    <citation type="submission" date="2024-05" db="EMBL/GenBank/DDBJ databases">
        <authorList>
            <person name="Wallberg A."/>
        </authorList>
    </citation>
    <scope>NUCLEOTIDE SEQUENCE [LARGE SCALE GENOMIC DNA]</scope>
</reference>
<protein>
    <recommendedName>
        <fullName evidence="4">Protein sleepless</fullName>
    </recommendedName>
</protein>
<gene>
    <name evidence="2" type="ORF">MNOR_LOCUS35206</name>
</gene>
<feature type="signal peptide" evidence="1">
    <location>
        <begin position="1"/>
        <end position="22"/>
    </location>
</feature>
<keyword evidence="1" id="KW-0732">Signal</keyword>
<dbReference type="Proteomes" id="UP001497623">
    <property type="component" value="Unassembled WGS sequence"/>
</dbReference>
<evidence type="ECO:0000256" key="1">
    <source>
        <dbReference type="SAM" id="SignalP"/>
    </source>
</evidence>
<feature type="chain" id="PRO_5043864505" description="Protein sleepless" evidence="1">
    <location>
        <begin position="23"/>
        <end position="206"/>
    </location>
</feature>
<keyword evidence="3" id="KW-1185">Reference proteome</keyword>
<comment type="caution">
    <text evidence="2">The sequence shown here is derived from an EMBL/GenBank/DDBJ whole genome shotgun (WGS) entry which is preliminary data.</text>
</comment>
<evidence type="ECO:0000313" key="2">
    <source>
        <dbReference type="EMBL" id="CAL4179628.1"/>
    </source>
</evidence>
<dbReference type="AlphaFoldDB" id="A0AAV2SDE2"/>
<proteinExistence type="predicted"/>
<evidence type="ECO:0000313" key="3">
    <source>
        <dbReference type="Proteomes" id="UP001497623"/>
    </source>
</evidence>
<accession>A0AAV2SDE2</accession>
<evidence type="ECO:0008006" key="4">
    <source>
        <dbReference type="Google" id="ProtNLM"/>
    </source>
</evidence>
<dbReference type="EMBL" id="CAXKWB010057599">
    <property type="protein sequence ID" value="CAL4179628.1"/>
    <property type="molecule type" value="Genomic_DNA"/>
</dbReference>